<name>A0A1F5NK49_9BACT</name>
<sequence length="374" mass="42680">MHISNRHHFLARPYPLSSFIKTAEEHPQLAFDTGRTIEEWEAAVSVMEKYTGPRAWPADKDFVNWIINRLPDLIMYNDPNKFAERLLLSCCRHPRPNEIRFWAMKEAVRIALEGYENLGDRKFALAKVSSVLMQSIFNLDYWRIENIQNFCRQLIGEIDPGQGDHPYSDGSWFLAKRGIKLIHEAGDFTLLPDLTSIRDALQSDNPVRHMDEFALAENLAFLNTGIKRLQGMKSSVSYEKFIKDANARLQDKVGPVRMGVIHTSSKIKVGDSLFVGVQIHPPANLKFNRSGLEWMMITCRAEGFEDVKVIEGNDLEPRDKGCQSWNRLNEQLRCVFELTGPCRGEQLVFLTVGIPPAANNETHDFTTAFVVTVE</sequence>
<reference evidence="1 2" key="1">
    <citation type="journal article" date="2016" name="Nat. Commun.">
        <title>Thousands of microbial genomes shed light on interconnected biogeochemical processes in an aquifer system.</title>
        <authorList>
            <person name="Anantharaman K."/>
            <person name="Brown C.T."/>
            <person name="Hug L.A."/>
            <person name="Sharon I."/>
            <person name="Castelle C.J."/>
            <person name="Probst A.J."/>
            <person name="Thomas B.C."/>
            <person name="Singh A."/>
            <person name="Wilkins M.J."/>
            <person name="Karaoz U."/>
            <person name="Brodie E.L."/>
            <person name="Williams K.H."/>
            <person name="Hubbard S.S."/>
            <person name="Banfield J.F."/>
        </authorList>
    </citation>
    <scope>NUCLEOTIDE SEQUENCE [LARGE SCALE GENOMIC DNA]</scope>
</reference>
<proteinExistence type="predicted"/>
<organism evidence="1 2">
    <name type="scientific">Candidatus Doudnabacteria bacterium RIFCSPHIGHO2_01_FULL_46_14</name>
    <dbReference type="NCBI Taxonomy" id="1817824"/>
    <lineage>
        <taxon>Bacteria</taxon>
        <taxon>Candidatus Doudnaibacteriota</taxon>
    </lineage>
</organism>
<gene>
    <name evidence="1" type="ORF">A2751_02450</name>
</gene>
<protein>
    <submittedName>
        <fullName evidence="1">Uncharacterized protein</fullName>
    </submittedName>
</protein>
<dbReference type="AlphaFoldDB" id="A0A1F5NK49"/>
<comment type="caution">
    <text evidence="1">The sequence shown here is derived from an EMBL/GenBank/DDBJ whole genome shotgun (WGS) entry which is preliminary data.</text>
</comment>
<dbReference type="STRING" id="1817824.A2751_02450"/>
<dbReference type="Proteomes" id="UP000176864">
    <property type="component" value="Unassembled WGS sequence"/>
</dbReference>
<evidence type="ECO:0000313" key="2">
    <source>
        <dbReference type="Proteomes" id="UP000176864"/>
    </source>
</evidence>
<evidence type="ECO:0000313" key="1">
    <source>
        <dbReference type="EMBL" id="OGE77882.1"/>
    </source>
</evidence>
<dbReference type="EMBL" id="MFEK01000016">
    <property type="protein sequence ID" value="OGE77882.1"/>
    <property type="molecule type" value="Genomic_DNA"/>
</dbReference>
<accession>A0A1F5NK49</accession>